<dbReference type="InterPro" id="IPR036188">
    <property type="entry name" value="FAD/NAD-bd_sf"/>
</dbReference>
<evidence type="ECO:0000256" key="8">
    <source>
        <dbReference type="ARBA" id="ARBA00022827"/>
    </source>
</evidence>
<dbReference type="InterPro" id="IPR020595">
    <property type="entry name" value="MnmG-rel_CS"/>
</dbReference>
<evidence type="ECO:0000256" key="4">
    <source>
        <dbReference type="ARBA" id="ARBA00022603"/>
    </source>
</evidence>
<dbReference type="PANTHER" id="PTHR11806">
    <property type="entry name" value="GLUCOSE INHIBITED DIVISION PROTEIN A"/>
    <property type="match status" value="1"/>
</dbReference>
<keyword evidence="6 11" id="KW-0808">Transferase</keyword>
<evidence type="ECO:0000313" key="13">
    <source>
        <dbReference type="EMBL" id="MBB3020537.1"/>
    </source>
</evidence>
<dbReference type="GO" id="GO:0050660">
    <property type="term" value="F:flavin adenine dinucleotide binding"/>
    <property type="evidence" value="ECO:0007669"/>
    <property type="project" value="UniProtKB-UniRule"/>
</dbReference>
<dbReference type="PROSITE" id="PS01281">
    <property type="entry name" value="GIDA_2"/>
    <property type="match status" value="1"/>
</dbReference>
<evidence type="ECO:0000256" key="9">
    <source>
        <dbReference type="ARBA" id="ARBA00022857"/>
    </source>
</evidence>
<name>A0A7W4VPL5_9HYPH</name>
<comment type="similarity">
    <text evidence="11">Belongs to the MnmG family. TrmFO subfamily.</text>
</comment>
<comment type="function">
    <text evidence="11">Catalyzes the folate-dependent formation of 5-methyl-uridine at position 54 (M-5-U54) in all tRNAs.</text>
</comment>
<feature type="binding site" evidence="11">
    <location>
        <begin position="24"/>
        <end position="29"/>
    </location>
    <ligand>
        <name>FAD</name>
        <dbReference type="ChEBI" id="CHEBI:57692"/>
    </ligand>
</feature>
<dbReference type="Pfam" id="PF01134">
    <property type="entry name" value="GIDA"/>
    <property type="match status" value="1"/>
</dbReference>
<dbReference type="GO" id="GO:0005829">
    <property type="term" value="C:cytosol"/>
    <property type="evidence" value="ECO:0007669"/>
    <property type="project" value="TreeGrafter"/>
</dbReference>
<evidence type="ECO:0000256" key="10">
    <source>
        <dbReference type="ARBA" id="ARBA00023027"/>
    </source>
</evidence>
<dbReference type="EC" id="2.1.1.74" evidence="11"/>
<keyword evidence="9 11" id="KW-0521">NADP</keyword>
<comment type="catalytic activity">
    <reaction evidence="11">
        <text>uridine(54) in tRNA + (6R)-5,10-methylene-5,6,7,8-tetrahydrofolate + NADH + H(+) = 5-methyluridine(54) in tRNA + (6S)-5,6,7,8-tetrahydrofolate + NAD(+)</text>
        <dbReference type="Rhea" id="RHEA:16873"/>
        <dbReference type="Rhea" id="RHEA-COMP:10167"/>
        <dbReference type="Rhea" id="RHEA-COMP:10193"/>
        <dbReference type="ChEBI" id="CHEBI:15378"/>
        <dbReference type="ChEBI" id="CHEBI:15636"/>
        <dbReference type="ChEBI" id="CHEBI:57453"/>
        <dbReference type="ChEBI" id="CHEBI:57540"/>
        <dbReference type="ChEBI" id="CHEBI:57945"/>
        <dbReference type="ChEBI" id="CHEBI:65315"/>
        <dbReference type="ChEBI" id="CHEBI:74447"/>
        <dbReference type="EC" id="2.1.1.74"/>
    </reaction>
</comment>
<dbReference type="SUPFAM" id="SSF51905">
    <property type="entry name" value="FAD/NAD(P)-binding domain"/>
    <property type="match status" value="1"/>
</dbReference>
<evidence type="ECO:0000256" key="7">
    <source>
        <dbReference type="ARBA" id="ARBA00022694"/>
    </source>
</evidence>
<dbReference type="HAMAP" id="MF_01037">
    <property type="entry name" value="TrmFO"/>
    <property type="match status" value="1"/>
</dbReference>
<comment type="catalytic activity">
    <reaction evidence="11">
        <text>uridine(54) in tRNA + (6R)-5,10-methylene-5,6,7,8-tetrahydrofolate + NADPH + H(+) = 5-methyluridine(54) in tRNA + (6S)-5,6,7,8-tetrahydrofolate + NADP(+)</text>
        <dbReference type="Rhea" id="RHEA:62372"/>
        <dbReference type="Rhea" id="RHEA-COMP:10167"/>
        <dbReference type="Rhea" id="RHEA-COMP:10193"/>
        <dbReference type="ChEBI" id="CHEBI:15378"/>
        <dbReference type="ChEBI" id="CHEBI:15636"/>
        <dbReference type="ChEBI" id="CHEBI:57453"/>
        <dbReference type="ChEBI" id="CHEBI:57783"/>
        <dbReference type="ChEBI" id="CHEBI:58349"/>
        <dbReference type="ChEBI" id="CHEBI:65315"/>
        <dbReference type="ChEBI" id="CHEBI:74447"/>
        <dbReference type="EC" id="2.1.1.74"/>
    </reaction>
</comment>
<keyword evidence="3 11" id="KW-0963">Cytoplasm</keyword>
<sequence length="485" mass="52166">MVDCPTGARYFKPMSKLDPIHVIGGGLAGSEAAWQIAQAGVPVVLHEMRPVRGTDAHKTEGLAELVCSNSFRSDDAETNAVGLLHQEMRSLGSLIMAKGDANQVPAGGALAVDRDGFSHAVTAALESHPLITIERGEIAGLPPEEWSSVIIATGPLTSPPLAEAILELTGETSLAFFDAIAPIVYRESINMDVAWFQSRYDKVGPGGTGKDYINCPMTREQYDAFIDALIAGDKTEFKEWEANTPYFDGCLPIEVMAERGRETLRHGPMKPVGLTDPRNPDKKPYAIVQLRQDNALGTLFNMVGFQTKLKYGAQTAILRMIPGLENAEFARLGGIHRNTYLNSPKLLDPTLRLKAMPRLRFAGQITGCEGYVESAAVGLMTGRFAAAERLGCPIQPLPHTTALGALINHITGGHIETIDEGPRSFQPMNVNFGLFPPLAQAPKSEDGKRLRGPAKAVARKKALTDRARADLAAWMAGGALPVAAE</sequence>
<comment type="subcellular location">
    <subcellularLocation>
        <location evidence="11">Cytoplasm</location>
    </subcellularLocation>
</comment>
<dbReference type="InterPro" id="IPR002218">
    <property type="entry name" value="MnmG-rel"/>
</dbReference>
<dbReference type="EMBL" id="JACHWB010000005">
    <property type="protein sequence ID" value="MBB3020537.1"/>
    <property type="molecule type" value="Genomic_DNA"/>
</dbReference>
<dbReference type="PANTHER" id="PTHR11806:SF2">
    <property type="entry name" value="METHYLENETETRAHYDROFOLATE--TRNA-(URACIL-5-)-METHYLTRANSFERASE TRMFO"/>
    <property type="match status" value="1"/>
</dbReference>
<dbReference type="GO" id="GO:0030488">
    <property type="term" value="P:tRNA methylation"/>
    <property type="evidence" value="ECO:0007669"/>
    <property type="project" value="TreeGrafter"/>
</dbReference>
<evidence type="ECO:0000256" key="3">
    <source>
        <dbReference type="ARBA" id="ARBA00022490"/>
    </source>
</evidence>
<dbReference type="Proteomes" id="UP000532010">
    <property type="component" value="Unassembled WGS sequence"/>
</dbReference>
<dbReference type="NCBIfam" id="NF003739">
    <property type="entry name" value="PRK05335.1"/>
    <property type="match status" value="1"/>
</dbReference>
<dbReference type="Gene3D" id="3.50.50.60">
    <property type="entry name" value="FAD/NAD(P)-binding domain"/>
    <property type="match status" value="2"/>
</dbReference>
<reference evidence="13 14" key="1">
    <citation type="submission" date="2020-08" db="EMBL/GenBank/DDBJ databases">
        <title>The Agave Microbiome: Exploring the role of microbial communities in plant adaptations to desert environments.</title>
        <authorList>
            <person name="Partida-Martinez L.P."/>
        </authorList>
    </citation>
    <scope>NUCLEOTIDE SEQUENCE [LARGE SCALE GENOMIC DNA]</scope>
    <source>
        <strain evidence="13 14">AT3.9</strain>
    </source>
</reference>
<keyword evidence="10 11" id="KW-0520">NAD</keyword>
<dbReference type="NCBIfam" id="TIGR00137">
    <property type="entry name" value="gid_trmFO"/>
    <property type="match status" value="1"/>
</dbReference>
<organism evidence="13 14">
    <name type="scientific">Microvirga lupini</name>
    <dbReference type="NCBI Taxonomy" id="420324"/>
    <lineage>
        <taxon>Bacteria</taxon>
        <taxon>Pseudomonadati</taxon>
        <taxon>Pseudomonadota</taxon>
        <taxon>Alphaproteobacteria</taxon>
        <taxon>Hyphomicrobiales</taxon>
        <taxon>Methylobacteriaceae</taxon>
        <taxon>Microvirga</taxon>
    </lineage>
</organism>
<protein>
    <recommendedName>
        <fullName evidence="11">Methylenetetrahydrofolate--tRNA-(uracil-5-)-methyltransferase TrmFO</fullName>
        <ecNumber evidence="11">2.1.1.74</ecNumber>
    </recommendedName>
    <alternativeName>
        <fullName evidence="11">Folate-dependent tRNA (uracil-5-)-methyltransferase</fullName>
    </alternativeName>
    <alternativeName>
        <fullName evidence="11">Folate-dependent tRNA(M-5-U54)-methyltransferase</fullName>
    </alternativeName>
</protein>
<keyword evidence="14" id="KW-1185">Reference proteome</keyword>
<evidence type="ECO:0000256" key="11">
    <source>
        <dbReference type="HAMAP-Rule" id="MF_01037"/>
    </source>
</evidence>
<dbReference type="GO" id="GO:0002098">
    <property type="term" value="P:tRNA wobble uridine modification"/>
    <property type="evidence" value="ECO:0007669"/>
    <property type="project" value="TreeGrafter"/>
</dbReference>
<dbReference type="AlphaFoldDB" id="A0A7W4VPL5"/>
<evidence type="ECO:0000256" key="6">
    <source>
        <dbReference type="ARBA" id="ARBA00022679"/>
    </source>
</evidence>
<comment type="caution">
    <text evidence="13">The sequence shown here is derived from an EMBL/GenBank/DDBJ whole genome shotgun (WGS) entry which is preliminary data.</text>
</comment>
<dbReference type="InterPro" id="IPR040131">
    <property type="entry name" value="MnmG_N"/>
</dbReference>
<keyword evidence="8 11" id="KW-0274">FAD</keyword>
<keyword evidence="4 11" id="KW-0489">Methyltransferase</keyword>
<keyword evidence="7 11" id="KW-0819">tRNA processing</keyword>
<dbReference type="InterPro" id="IPR004417">
    <property type="entry name" value="TrmFO"/>
</dbReference>
<evidence type="ECO:0000256" key="5">
    <source>
        <dbReference type="ARBA" id="ARBA00022630"/>
    </source>
</evidence>
<comment type="cofactor">
    <cofactor evidence="1 11">
        <name>FAD</name>
        <dbReference type="ChEBI" id="CHEBI:57692"/>
    </cofactor>
</comment>
<feature type="domain" description="MnmG N-terminal" evidence="12">
    <location>
        <begin position="20"/>
        <end position="390"/>
    </location>
</feature>
<accession>A0A7W4VPL5</accession>
<keyword evidence="5 11" id="KW-0285">Flavoprotein</keyword>
<dbReference type="GO" id="GO:0047151">
    <property type="term" value="F:tRNA (uracil(54)-C5)-methyltransferase activity, 5,10-methylenetetrahydrofolate-dependent"/>
    <property type="evidence" value="ECO:0007669"/>
    <property type="project" value="UniProtKB-UniRule"/>
</dbReference>
<evidence type="ECO:0000256" key="1">
    <source>
        <dbReference type="ARBA" id="ARBA00001974"/>
    </source>
</evidence>
<evidence type="ECO:0000313" key="14">
    <source>
        <dbReference type="Proteomes" id="UP000532010"/>
    </source>
</evidence>
<gene>
    <name evidence="11" type="primary">trmFO</name>
    <name evidence="13" type="ORF">FHR70_003623</name>
</gene>
<evidence type="ECO:0000256" key="2">
    <source>
        <dbReference type="ARBA" id="ARBA00003717"/>
    </source>
</evidence>
<comment type="function">
    <text evidence="2">NAD-binding protein involved in the addition of a carboxymethylaminomethyl (cmnm) group at the wobble position (U34) of certain tRNAs, forming tRNA-cmnm(5)s(2)U34.</text>
</comment>
<proteinExistence type="inferred from homology"/>
<evidence type="ECO:0000259" key="12">
    <source>
        <dbReference type="Pfam" id="PF01134"/>
    </source>
</evidence>